<organism evidence="1 2">
    <name type="scientific">Pseudoalteromonas byunsanensis</name>
    <dbReference type="NCBI Taxonomy" id="327939"/>
    <lineage>
        <taxon>Bacteria</taxon>
        <taxon>Pseudomonadati</taxon>
        <taxon>Pseudomonadota</taxon>
        <taxon>Gammaproteobacteria</taxon>
        <taxon>Alteromonadales</taxon>
        <taxon>Pseudoalteromonadaceae</taxon>
        <taxon>Pseudoalteromonas</taxon>
    </lineage>
</organism>
<dbReference type="EMBL" id="MNAN01000018">
    <property type="protein sequence ID" value="OHU97140.1"/>
    <property type="molecule type" value="Genomic_DNA"/>
</dbReference>
<evidence type="ECO:0000313" key="1">
    <source>
        <dbReference type="EMBL" id="OHU97140.1"/>
    </source>
</evidence>
<dbReference type="AlphaFoldDB" id="A0A1S1NC03"/>
<name>A0A1S1NC03_9GAMM</name>
<accession>A0A1S1NC03</accession>
<reference evidence="1 2" key="1">
    <citation type="submission" date="2016-10" db="EMBL/GenBank/DDBJ databases">
        <title>Pseudoalteromonas amylolytica sp. nov., isolated from the surface seawater.</title>
        <authorList>
            <person name="Wu Y.-H."/>
            <person name="Cheng H."/>
            <person name="Jin X.-B."/>
            <person name="Wang C.-S."/>
            <person name="Xu X.-W."/>
        </authorList>
    </citation>
    <scope>NUCLEOTIDE SEQUENCE [LARGE SCALE GENOMIC DNA]</scope>
    <source>
        <strain evidence="1 2">JCM 12483</strain>
    </source>
</reference>
<sequence length="274" mass="30113">MISELNILQRFNSTDTGAPTADDTVEGTINVLKKVLVDGYDSTPPAGWSILFESSDSLVLQTARADYCYKVYPATRFDSGLAMHGYDSMSDISSGVNRMPNISSDGSKYSGSSAPTMPKLSDDWVIFANEFCCYVITNAVCAFIGVLDTLGANPNCLSGGFHGWNNTRFDRGFPFGNSSYFNVYIRAIGGGNFVKATPNHYSYDVSRVKVAGESDLLFQCCFTINDTNAYFPGMFGAFLNSLNSDTVEGYKFYKYKRENSWNSDANGEVYLCHS</sequence>
<dbReference type="OrthoDB" id="6696432at2"/>
<dbReference type="Proteomes" id="UP000180253">
    <property type="component" value="Unassembled WGS sequence"/>
</dbReference>
<protein>
    <submittedName>
        <fullName evidence="1">Uncharacterized protein</fullName>
    </submittedName>
</protein>
<dbReference type="RefSeq" id="WP_070990164.1">
    <property type="nucleotide sequence ID" value="NZ_CBCSHD010000008.1"/>
</dbReference>
<proteinExistence type="predicted"/>
<evidence type="ECO:0000313" key="2">
    <source>
        <dbReference type="Proteomes" id="UP000180253"/>
    </source>
</evidence>
<dbReference type="STRING" id="327939.BIW53_02130"/>
<comment type="caution">
    <text evidence="1">The sequence shown here is derived from an EMBL/GenBank/DDBJ whole genome shotgun (WGS) entry which is preliminary data.</text>
</comment>
<keyword evidence="2" id="KW-1185">Reference proteome</keyword>
<gene>
    <name evidence="1" type="ORF">BIW53_02130</name>
</gene>